<dbReference type="PANTHER" id="PTHR46627">
    <property type="entry name" value="AMINOPEPTIDASE O"/>
    <property type="match status" value="1"/>
</dbReference>
<keyword evidence="6" id="KW-0862">Zinc</keyword>
<evidence type="ECO:0000256" key="3">
    <source>
        <dbReference type="ARBA" id="ARBA00022670"/>
    </source>
</evidence>
<gene>
    <name evidence="9" type="ORF">OFUS_LOCUS12731</name>
</gene>
<organism evidence="9 10">
    <name type="scientific">Owenia fusiformis</name>
    <name type="common">Polychaete worm</name>
    <dbReference type="NCBI Taxonomy" id="6347"/>
    <lineage>
        <taxon>Eukaryota</taxon>
        <taxon>Metazoa</taxon>
        <taxon>Spiralia</taxon>
        <taxon>Lophotrochozoa</taxon>
        <taxon>Annelida</taxon>
        <taxon>Polychaeta</taxon>
        <taxon>Sedentaria</taxon>
        <taxon>Canalipalpata</taxon>
        <taxon>Sabellida</taxon>
        <taxon>Oweniida</taxon>
        <taxon>Oweniidae</taxon>
        <taxon>Owenia</taxon>
    </lineage>
</organism>
<keyword evidence="10" id="KW-1185">Reference proteome</keyword>
<evidence type="ECO:0000256" key="1">
    <source>
        <dbReference type="ARBA" id="ARBA00001947"/>
    </source>
</evidence>
<evidence type="ECO:0000256" key="6">
    <source>
        <dbReference type="ARBA" id="ARBA00022833"/>
    </source>
</evidence>
<dbReference type="SMART" id="SM01263">
    <property type="entry name" value="Leuk-A4-hydro_C"/>
    <property type="match status" value="1"/>
</dbReference>
<dbReference type="Pfam" id="PF09127">
    <property type="entry name" value="Leuk-A4-hydro_C"/>
    <property type="match status" value="1"/>
</dbReference>
<comment type="cofactor">
    <cofactor evidence="1">
        <name>Zn(2+)</name>
        <dbReference type="ChEBI" id="CHEBI:29105"/>
    </cofactor>
</comment>
<dbReference type="Proteomes" id="UP000749559">
    <property type="component" value="Unassembled WGS sequence"/>
</dbReference>
<dbReference type="GO" id="GO:0008270">
    <property type="term" value="F:zinc ion binding"/>
    <property type="evidence" value="ECO:0007669"/>
    <property type="project" value="InterPro"/>
</dbReference>
<dbReference type="PRINTS" id="PR00756">
    <property type="entry name" value="ALADIPTASE"/>
</dbReference>
<feature type="domain" description="Peptidase M1 leukotriene A4 hydrolase/aminopeptidase C-terminal" evidence="8">
    <location>
        <begin position="563"/>
        <end position="720"/>
    </location>
</feature>
<dbReference type="SUPFAM" id="SSF63737">
    <property type="entry name" value="Leukotriene A4 hydrolase N-terminal domain"/>
    <property type="match status" value="1"/>
</dbReference>
<dbReference type="SUPFAM" id="SSF48371">
    <property type="entry name" value="ARM repeat"/>
    <property type="match status" value="1"/>
</dbReference>
<keyword evidence="3" id="KW-0645">Protease</keyword>
<dbReference type="Gene3D" id="1.10.390.10">
    <property type="entry name" value="Neutral Protease Domain 2"/>
    <property type="match status" value="1"/>
</dbReference>
<comment type="caution">
    <text evidence="9">The sequence shown here is derived from an EMBL/GenBank/DDBJ whole genome shotgun (WGS) entry which is preliminary data.</text>
</comment>
<dbReference type="Pfam" id="PF01433">
    <property type="entry name" value="Peptidase_M1"/>
    <property type="match status" value="1"/>
</dbReference>
<dbReference type="InterPro" id="IPR038502">
    <property type="entry name" value="M1_LTA-4_hydro/amino_C_sf"/>
</dbReference>
<dbReference type="GO" id="GO:0005730">
    <property type="term" value="C:nucleolus"/>
    <property type="evidence" value="ECO:0007669"/>
    <property type="project" value="InterPro"/>
</dbReference>
<dbReference type="InterPro" id="IPR014782">
    <property type="entry name" value="Peptidase_M1_dom"/>
</dbReference>
<keyword evidence="5" id="KW-0378">Hydrolase</keyword>
<keyword evidence="7" id="KW-0482">Metalloprotease</keyword>
<dbReference type="GO" id="GO:0070006">
    <property type="term" value="F:metalloaminopeptidase activity"/>
    <property type="evidence" value="ECO:0007669"/>
    <property type="project" value="InterPro"/>
</dbReference>
<comment type="similarity">
    <text evidence="2">Belongs to the peptidase M1 family.</text>
</comment>
<evidence type="ECO:0000256" key="7">
    <source>
        <dbReference type="ARBA" id="ARBA00023049"/>
    </source>
</evidence>
<dbReference type="AlphaFoldDB" id="A0A8S4P656"/>
<keyword evidence="4" id="KW-0479">Metal-binding</keyword>
<dbReference type="InterPro" id="IPR033577">
    <property type="entry name" value="AOPep"/>
</dbReference>
<dbReference type="OrthoDB" id="79562at2759"/>
<evidence type="ECO:0000313" key="10">
    <source>
        <dbReference type="Proteomes" id="UP000749559"/>
    </source>
</evidence>
<dbReference type="Gene3D" id="2.60.40.1730">
    <property type="entry name" value="tricorn interacting facor f3 domain"/>
    <property type="match status" value="1"/>
</dbReference>
<dbReference type="GO" id="GO:0006508">
    <property type="term" value="P:proteolysis"/>
    <property type="evidence" value="ECO:0007669"/>
    <property type="project" value="UniProtKB-KW"/>
</dbReference>
<dbReference type="InterPro" id="IPR027268">
    <property type="entry name" value="Peptidase_M4/M1_CTD_sf"/>
</dbReference>
<dbReference type="InterPro" id="IPR016024">
    <property type="entry name" value="ARM-type_fold"/>
</dbReference>
<evidence type="ECO:0000256" key="2">
    <source>
        <dbReference type="ARBA" id="ARBA00010136"/>
    </source>
</evidence>
<dbReference type="InterPro" id="IPR015211">
    <property type="entry name" value="Peptidase_M1_C"/>
</dbReference>
<evidence type="ECO:0000256" key="4">
    <source>
        <dbReference type="ARBA" id="ARBA00022723"/>
    </source>
</evidence>
<protein>
    <recommendedName>
        <fullName evidence="8">Peptidase M1 leukotriene A4 hydrolase/aminopeptidase C-terminal domain-containing protein</fullName>
    </recommendedName>
</protein>
<sequence length="726" mass="83010">MEEGDLPLMSNIADIFVNHFTLQLMCDLNGKSFSGNMTIFANIRNKSPDNETQLLAGKEKIINQAGPDHDNKQNIKLILDSYDINIKSVEELTLKDKDCVKLLEDKDFFKLEKKLSNHHPTSCYSTTLLKFDVEKWCIKIYKEKRKPIENKPLNLDVKETNSPNVLIVRISYCTDPNGASLKWLMDQSNRPCVITPASWINNRSFFPAQDVPLASATWGAVIEVESPLTVLMAADLSWTEEFNGRKLFHFQSTNALPPSTVAIAVGHWEKTVVDYPVEHRTTTYDDKISCNIYATSDLVPLASQQLDDYLPVCVRAMGEMLGPLPYPRIDLLVVPKAFASLGLTSPNLIFISQTLLCKDGSTNVRIAHELSHYWFGLCIGASNWSEEWLSEGFATFIEDQLHGVALNMEEKKLEEYCQLRALSRYHTLKSELENTNTDIQVLSTAAGKMTEGTEQISYVKNGLNPEKTFTQVHYLKGYFLLKHLACIIGKNKFLSFLKIYTKTFSGQQVSSQDFFNLLFLHHGDELRDAGLSPDTLFQTWLESSGMPQEIDEMFNEECLRGNSLYNEAVKQSERWMKFDNNILKQKRKRKRSQNDDYDAILPECVEFQFADQLVLMLQRLVECARLQYRTLDSLQQVYDMSQQNPDVRHLWCELVVKHKYSKAYQDVRLLLINDQSMGVYLYGEMMLSGCRVQQGLARDCFKEISHDMEPATYTTVHSMLYGTPGT</sequence>
<evidence type="ECO:0000256" key="5">
    <source>
        <dbReference type="ARBA" id="ARBA00022801"/>
    </source>
</evidence>
<dbReference type="Gene3D" id="1.25.40.320">
    <property type="entry name" value="Peptidase M1, leukotriene A4 hydrolase/aminopeptidase C-terminal domain"/>
    <property type="match status" value="1"/>
</dbReference>
<proteinExistence type="inferred from homology"/>
<dbReference type="InterPro" id="IPR001930">
    <property type="entry name" value="Peptidase_M1"/>
</dbReference>
<accession>A0A8S4P656</accession>
<reference evidence="9" key="1">
    <citation type="submission" date="2022-03" db="EMBL/GenBank/DDBJ databases">
        <authorList>
            <person name="Martin C."/>
        </authorList>
    </citation>
    <scope>NUCLEOTIDE SEQUENCE</scope>
</reference>
<evidence type="ECO:0000259" key="8">
    <source>
        <dbReference type="SMART" id="SM01263"/>
    </source>
</evidence>
<dbReference type="InterPro" id="IPR042097">
    <property type="entry name" value="Aminopeptidase_N-like_N_sf"/>
</dbReference>
<name>A0A8S4P656_OWEFU</name>
<dbReference type="PANTHER" id="PTHR46627:SF1">
    <property type="entry name" value="AMINOPEPTIDASE O"/>
    <property type="match status" value="1"/>
</dbReference>
<evidence type="ECO:0000313" key="9">
    <source>
        <dbReference type="EMBL" id="CAH1786932.1"/>
    </source>
</evidence>
<dbReference type="Gene3D" id="3.30.2010.30">
    <property type="match status" value="1"/>
</dbReference>
<dbReference type="EMBL" id="CAIIXF020000006">
    <property type="protein sequence ID" value="CAH1786932.1"/>
    <property type="molecule type" value="Genomic_DNA"/>
</dbReference>
<dbReference type="SUPFAM" id="SSF55486">
    <property type="entry name" value="Metalloproteases ('zincins'), catalytic domain"/>
    <property type="match status" value="1"/>
</dbReference>